<sequence length="79" mass="9299">MFPVRLRDLGVPRKQTGEEQDCLDPEDQGLASMLNKTKLGEIMHTIPFTFKFNRHLESEDWTDMDQVLQLHQLPKDLFQ</sequence>
<gene>
    <name evidence="2" type="ORF">O181_064148</name>
</gene>
<protein>
    <submittedName>
        <fullName evidence="2">Uncharacterized protein</fullName>
    </submittedName>
</protein>
<reference evidence="2" key="1">
    <citation type="submission" date="2021-03" db="EMBL/GenBank/DDBJ databases">
        <title>Draft genome sequence of rust myrtle Austropuccinia psidii MF-1, a brazilian biotype.</title>
        <authorList>
            <person name="Quecine M.C."/>
            <person name="Pachon D.M.R."/>
            <person name="Bonatelli M.L."/>
            <person name="Correr F.H."/>
            <person name="Franceschini L.M."/>
            <person name="Leite T.F."/>
            <person name="Margarido G.R.A."/>
            <person name="Almeida C.A."/>
            <person name="Ferrarezi J.A."/>
            <person name="Labate C.A."/>
        </authorList>
    </citation>
    <scope>NUCLEOTIDE SEQUENCE</scope>
    <source>
        <strain evidence="2">MF-1</strain>
    </source>
</reference>
<proteinExistence type="predicted"/>
<comment type="caution">
    <text evidence="2">The sequence shown here is derived from an EMBL/GenBank/DDBJ whole genome shotgun (WGS) entry which is preliminary data.</text>
</comment>
<name>A0A9Q3EMI0_9BASI</name>
<feature type="compositionally biased region" description="Basic and acidic residues" evidence="1">
    <location>
        <begin position="1"/>
        <end position="17"/>
    </location>
</feature>
<organism evidence="2 3">
    <name type="scientific">Austropuccinia psidii MF-1</name>
    <dbReference type="NCBI Taxonomy" id="1389203"/>
    <lineage>
        <taxon>Eukaryota</taxon>
        <taxon>Fungi</taxon>
        <taxon>Dikarya</taxon>
        <taxon>Basidiomycota</taxon>
        <taxon>Pucciniomycotina</taxon>
        <taxon>Pucciniomycetes</taxon>
        <taxon>Pucciniales</taxon>
        <taxon>Sphaerophragmiaceae</taxon>
        <taxon>Austropuccinia</taxon>
    </lineage>
</organism>
<evidence type="ECO:0000313" key="2">
    <source>
        <dbReference type="EMBL" id="MBW0524433.1"/>
    </source>
</evidence>
<accession>A0A9Q3EMI0</accession>
<evidence type="ECO:0000256" key="1">
    <source>
        <dbReference type="SAM" id="MobiDB-lite"/>
    </source>
</evidence>
<feature type="region of interest" description="Disordered" evidence="1">
    <location>
        <begin position="1"/>
        <end position="25"/>
    </location>
</feature>
<dbReference type="EMBL" id="AVOT02031042">
    <property type="protein sequence ID" value="MBW0524433.1"/>
    <property type="molecule type" value="Genomic_DNA"/>
</dbReference>
<keyword evidence="3" id="KW-1185">Reference proteome</keyword>
<dbReference type="AlphaFoldDB" id="A0A9Q3EMI0"/>
<dbReference type="Proteomes" id="UP000765509">
    <property type="component" value="Unassembled WGS sequence"/>
</dbReference>
<evidence type="ECO:0000313" key="3">
    <source>
        <dbReference type="Proteomes" id="UP000765509"/>
    </source>
</evidence>